<evidence type="ECO:0000313" key="1">
    <source>
        <dbReference type="Proteomes" id="UP000694941"/>
    </source>
</evidence>
<sequence>MHMQSCLELHHPDVGFTRCSRTSPLAVSIKQENGLIETGYPPTAALGSPLSSGSSTGSGSFYGGQHCYFSGKNLDSLNTVPRLGVLGNPSSMYSKAALVWSPTPDTYGKSTGLSSSSSAAPVRPVSPSSGLVHWMSMMADHAHMNMPAHPSPHDVHYMWNGVEVKFNLLLIWEKNLCLLSYLNVLF</sequence>
<protein>
    <submittedName>
        <fullName evidence="2">Uncharacterized protein LOC106462783</fullName>
    </submittedName>
</protein>
<dbReference type="RefSeq" id="XP_022245827.1">
    <property type="nucleotide sequence ID" value="XM_022390119.1"/>
</dbReference>
<accession>A0ABM1SQC1</accession>
<gene>
    <name evidence="2" type="primary">LOC106462783</name>
</gene>
<organism evidence="1 2">
    <name type="scientific">Limulus polyphemus</name>
    <name type="common">Atlantic horseshoe crab</name>
    <dbReference type="NCBI Taxonomy" id="6850"/>
    <lineage>
        <taxon>Eukaryota</taxon>
        <taxon>Metazoa</taxon>
        <taxon>Ecdysozoa</taxon>
        <taxon>Arthropoda</taxon>
        <taxon>Chelicerata</taxon>
        <taxon>Merostomata</taxon>
        <taxon>Xiphosura</taxon>
        <taxon>Limulidae</taxon>
        <taxon>Limulus</taxon>
    </lineage>
</organism>
<dbReference type="Proteomes" id="UP000694941">
    <property type="component" value="Unplaced"/>
</dbReference>
<keyword evidence="1" id="KW-1185">Reference proteome</keyword>
<name>A0ABM1SQC1_LIMPO</name>
<proteinExistence type="predicted"/>
<dbReference type="GeneID" id="106462783"/>
<evidence type="ECO:0000313" key="2">
    <source>
        <dbReference type="RefSeq" id="XP_022245827.1"/>
    </source>
</evidence>
<reference evidence="2" key="1">
    <citation type="submission" date="2025-08" db="UniProtKB">
        <authorList>
            <consortium name="RefSeq"/>
        </authorList>
    </citation>
    <scope>IDENTIFICATION</scope>
    <source>
        <tissue evidence="2">Muscle</tissue>
    </source>
</reference>